<dbReference type="InterPro" id="IPR017520">
    <property type="entry name" value="CHP03086"/>
</dbReference>
<organism evidence="2 3">
    <name type="scientific">Candidatus Amunia macphersoniae</name>
    <dbReference type="NCBI Taxonomy" id="3127014"/>
    <lineage>
        <taxon>Bacteria</taxon>
        <taxon>Bacillati</taxon>
        <taxon>Candidatus Dormiibacterota</taxon>
        <taxon>Candidatus Dormibacteria</taxon>
        <taxon>Candidatus Aeolococcales</taxon>
        <taxon>Candidatus Aeolococcaceae</taxon>
        <taxon>Candidatus Amunia</taxon>
    </lineage>
</organism>
<gene>
    <name evidence="2" type="ORF">JF887_06625</name>
</gene>
<dbReference type="NCBIfam" id="TIGR03086">
    <property type="entry name" value="TIGR03086 family metal-binding protein"/>
    <property type="match status" value="1"/>
</dbReference>
<protein>
    <submittedName>
        <fullName evidence="2">TIGR03086 family protein</fullName>
    </submittedName>
</protein>
<proteinExistence type="predicted"/>
<reference evidence="2 3" key="1">
    <citation type="submission" date="2020-10" db="EMBL/GenBank/DDBJ databases">
        <title>Ca. Dormibacterota MAGs.</title>
        <authorList>
            <person name="Montgomery K."/>
        </authorList>
    </citation>
    <scope>NUCLEOTIDE SEQUENCE [LARGE SCALE GENOMIC DNA]</scope>
    <source>
        <strain evidence="2">Mitchell_Peninsula_5</strain>
    </source>
</reference>
<dbReference type="InterPro" id="IPR024344">
    <property type="entry name" value="MDMPI_metal-binding"/>
</dbReference>
<dbReference type="GO" id="GO:0046872">
    <property type="term" value="F:metal ion binding"/>
    <property type="evidence" value="ECO:0007669"/>
    <property type="project" value="InterPro"/>
</dbReference>
<dbReference type="InterPro" id="IPR034660">
    <property type="entry name" value="DinB/YfiT-like"/>
</dbReference>
<dbReference type="EMBL" id="JAEKNN010000029">
    <property type="protein sequence ID" value="MBJ7609091.1"/>
    <property type="molecule type" value="Genomic_DNA"/>
</dbReference>
<name>A0A934KHW9_9BACT</name>
<dbReference type="AlphaFoldDB" id="A0A934KHW9"/>
<evidence type="ECO:0000313" key="3">
    <source>
        <dbReference type="Proteomes" id="UP000614410"/>
    </source>
</evidence>
<dbReference type="InterPro" id="IPR017517">
    <property type="entry name" value="Maleyloyr_isom"/>
</dbReference>
<evidence type="ECO:0000313" key="2">
    <source>
        <dbReference type="EMBL" id="MBJ7609091.1"/>
    </source>
</evidence>
<evidence type="ECO:0000259" key="1">
    <source>
        <dbReference type="Pfam" id="PF11716"/>
    </source>
</evidence>
<accession>A0A934KHW9</accession>
<dbReference type="Pfam" id="PF11716">
    <property type="entry name" value="MDMPI_N"/>
    <property type="match status" value="1"/>
</dbReference>
<comment type="caution">
    <text evidence="2">The sequence shown here is derived from an EMBL/GenBank/DDBJ whole genome shotgun (WGS) entry which is preliminary data.</text>
</comment>
<dbReference type="SUPFAM" id="SSF109854">
    <property type="entry name" value="DinB/YfiT-like putative metalloenzymes"/>
    <property type="match status" value="1"/>
</dbReference>
<dbReference type="NCBIfam" id="TIGR03083">
    <property type="entry name" value="maleylpyruvate isomerase family mycothiol-dependent enzyme"/>
    <property type="match status" value="1"/>
</dbReference>
<dbReference type="Proteomes" id="UP000614410">
    <property type="component" value="Unassembled WGS sequence"/>
</dbReference>
<feature type="domain" description="Mycothiol-dependent maleylpyruvate isomerase metal-binding" evidence="1">
    <location>
        <begin position="10"/>
        <end position="127"/>
    </location>
</feature>
<sequence>MDDAVWGIEEALQAIDPVMTAVTTDDLDKASPCDGWTVGNVTTHLLNGLNERAAAAAGTGIATVDDAATLNDVPAAWRNTRERLLAALQAPGAMDREVRGPGGRTVPLRMLVKILPIEVMLHGWDIARGSGGSTDLDPQLAARLLETGRPLIAQFGRGTAFGPEQPAPADAPAADRLAAFYGRRLGG</sequence>
<dbReference type="Gene3D" id="1.20.120.450">
    <property type="entry name" value="dinb family like domain"/>
    <property type="match status" value="1"/>
</dbReference>